<protein>
    <submittedName>
        <fullName evidence="1">Uncharacterized protein</fullName>
    </submittedName>
</protein>
<dbReference type="Proteomes" id="UP000634668">
    <property type="component" value="Unassembled WGS sequence"/>
</dbReference>
<keyword evidence="2" id="KW-1185">Reference proteome</keyword>
<reference evidence="1" key="2">
    <citation type="submission" date="2020-09" db="EMBL/GenBank/DDBJ databases">
        <authorList>
            <person name="Sun Q."/>
            <person name="Kim S."/>
        </authorList>
    </citation>
    <scope>NUCLEOTIDE SEQUENCE</scope>
    <source>
        <strain evidence="1">KCTC 12113</strain>
    </source>
</reference>
<evidence type="ECO:0000313" key="1">
    <source>
        <dbReference type="EMBL" id="GGW50031.1"/>
    </source>
</evidence>
<dbReference type="AlphaFoldDB" id="A0A918J5J9"/>
<comment type="caution">
    <text evidence="1">The sequence shown here is derived from an EMBL/GenBank/DDBJ whole genome shotgun (WGS) entry which is preliminary data.</text>
</comment>
<reference evidence="1" key="1">
    <citation type="journal article" date="2014" name="Int. J. Syst. Evol. Microbiol.">
        <title>Complete genome sequence of Corynebacterium casei LMG S-19264T (=DSM 44701T), isolated from a smear-ripened cheese.</title>
        <authorList>
            <consortium name="US DOE Joint Genome Institute (JGI-PGF)"/>
            <person name="Walter F."/>
            <person name="Albersmeier A."/>
            <person name="Kalinowski J."/>
            <person name="Ruckert C."/>
        </authorList>
    </citation>
    <scope>NUCLEOTIDE SEQUENCE</scope>
    <source>
        <strain evidence="1">KCTC 12113</strain>
    </source>
</reference>
<dbReference type="Pfam" id="PF12988">
    <property type="entry name" value="TraQ_transposon"/>
    <property type="match status" value="1"/>
</dbReference>
<organism evidence="1 2">
    <name type="scientific">Arenibacter certesii</name>
    <dbReference type="NCBI Taxonomy" id="228955"/>
    <lineage>
        <taxon>Bacteria</taxon>
        <taxon>Pseudomonadati</taxon>
        <taxon>Bacteroidota</taxon>
        <taxon>Flavobacteriia</taxon>
        <taxon>Flavobacteriales</taxon>
        <taxon>Flavobacteriaceae</taxon>
        <taxon>Arenibacter</taxon>
    </lineage>
</organism>
<evidence type="ECO:0000313" key="2">
    <source>
        <dbReference type="Proteomes" id="UP000634668"/>
    </source>
</evidence>
<dbReference type="InterPro" id="IPR024355">
    <property type="entry name" value="TraQ_bacteroidetes"/>
</dbReference>
<dbReference type="EMBL" id="BMWP01000042">
    <property type="protein sequence ID" value="GGW50031.1"/>
    <property type="molecule type" value="Genomic_DNA"/>
</dbReference>
<sequence>MELDTNLAIAVDLKTQDEESDVKYEITHSFSSTSMGSGTVRDQNGGVMEPGQYRTIIPNSYNYTFTSTDLGKRKIYFTIRDSNGQIKRDSVEIEVANIPFTFSGSSESNSVYLEEQTQFNFNLKSNGNIENIEYKISYEILEGNGRLTGVNGNVLQNSKDYVVELGDFSFFYFPESLGSHQISFLVTDNYGQEVGPVLIDLETKQNDFNVNITPSKTSEFVNIPINTIIDINEIPEETNDTYEAFYSSGKNSSLRVNGTEYGPGEKFQLSPNNNNVVYLGSETGQHNIVISVESSANVTHTASTAISYNQIDFLFTGGSQKSDISVGEITSLNFNISESIGASNYKMRYSLNGNALIKNENGVVVSAGNIYEVPKGNFNWSLEGTDESNITLTFYVQNDTGLEKTVIISVNVIPKDYNFTANATQSKAYTEEVVNTNFNITELGIGGDTYMMYFSSGSSNGSFEFQGNTYAAGESFTVPIGSFQGQYTGISESNHNIEFTVRSSSEIEKTADVNIDFEKYEEFFDLTVSQSSQDKFEDKPFQLNVVTNATSGHDTSVMYQMTFEFASLNGGYVIHQGKIYREGEVIPLLYGSDAMQFYPQIDDSFTINFRVENSTGISQSTSESIIMLKKPTVAVKGEKHNISCGGLNGCDYVVRIYTCFAANCSEAYNGATLQQVEVRIYNRKNKRWDTMLFNYNDAKGSGVERYFELEEEPKENELQYLDQDYEIRVQDNNGQWSNTIRGTIVRV</sequence>
<accession>A0A918J5J9</accession>
<dbReference type="RefSeq" id="WP_026814791.1">
    <property type="nucleotide sequence ID" value="NZ_BMWP01000042.1"/>
</dbReference>
<dbReference type="Gene3D" id="2.60.40.2410">
    <property type="entry name" value="Uncharacterised protein PF12988, DUF3872"/>
    <property type="match status" value="6"/>
</dbReference>
<proteinExistence type="predicted"/>
<gene>
    <name evidence="1" type="ORF">GCM10007383_37430</name>
</gene>
<name>A0A918J5J9_9FLAO</name>
<dbReference type="InterPro" id="IPR038707">
    <property type="entry name" value="TraQ_sf"/>
</dbReference>